<comment type="catalytic activity">
    <reaction evidence="8">
        <text>Preferential cleavage: Arg-|-Xaa, Lys-|-Xaa.</text>
        <dbReference type="EC" id="3.4.21.4"/>
    </reaction>
</comment>
<dbReference type="InterPro" id="IPR033116">
    <property type="entry name" value="TRYPSIN_SER"/>
</dbReference>
<evidence type="ECO:0000259" key="12">
    <source>
        <dbReference type="PROSITE" id="PS50240"/>
    </source>
</evidence>
<name>C3KJU3_ANOFI</name>
<dbReference type="InterPro" id="IPR018114">
    <property type="entry name" value="TRYPSIN_HIS"/>
</dbReference>
<dbReference type="EC" id="3.4.21.4" evidence="9"/>
<dbReference type="CDD" id="cd00190">
    <property type="entry name" value="Tryp_SPc"/>
    <property type="match status" value="1"/>
</dbReference>
<proteinExistence type="evidence at transcript level"/>
<dbReference type="PANTHER" id="PTHR24271">
    <property type="entry name" value="KALLIKREIN-RELATED"/>
    <property type="match status" value="1"/>
</dbReference>
<dbReference type="MEROPS" id="S01.030"/>
<evidence type="ECO:0000256" key="1">
    <source>
        <dbReference type="ARBA" id="ARBA00004239"/>
    </source>
</evidence>
<keyword evidence="5 10" id="KW-0720">Serine protease</keyword>
<feature type="chain" id="PRO_5002927326" description="trypsin" evidence="11">
    <location>
        <begin position="23"/>
        <end position="250"/>
    </location>
</feature>
<accession>C3KJU3</accession>
<organism evidence="13">
    <name type="scientific">Anoplopoma fimbria</name>
    <name type="common">Sablefish</name>
    <dbReference type="NCBI Taxonomy" id="229290"/>
    <lineage>
        <taxon>Eukaryota</taxon>
        <taxon>Metazoa</taxon>
        <taxon>Chordata</taxon>
        <taxon>Craniata</taxon>
        <taxon>Vertebrata</taxon>
        <taxon>Euteleostomi</taxon>
        <taxon>Actinopterygii</taxon>
        <taxon>Neopterygii</taxon>
        <taxon>Teleostei</taxon>
        <taxon>Neoteleostei</taxon>
        <taxon>Acanthomorphata</taxon>
        <taxon>Eupercaria</taxon>
        <taxon>Perciformes</taxon>
        <taxon>Cottioidei</taxon>
        <taxon>Anoplopomatales</taxon>
        <taxon>Anoplopomatidae</taxon>
        <taxon>Anoplopoma</taxon>
    </lineage>
</organism>
<dbReference type="SUPFAM" id="SSF50494">
    <property type="entry name" value="Trypsin-like serine proteases"/>
    <property type="match status" value="1"/>
</dbReference>
<dbReference type="PANTHER" id="PTHR24271:SF81">
    <property type="entry name" value="GRANZYME B"/>
    <property type="match status" value="1"/>
</dbReference>
<dbReference type="AlphaFoldDB" id="C3KJU3"/>
<reference evidence="13" key="1">
    <citation type="submission" date="2009-05" db="EMBL/GenBank/DDBJ databases">
        <title>Anoplopoma fimbria ESTs and full-length cDNAs.</title>
        <authorList>
            <person name="Messmer A."/>
            <person name="Rondeau E."/>
            <person name="Sanderson D."/>
            <person name="Cooper G."/>
            <person name="Leong J."/>
            <person name="Koop B.F."/>
        </authorList>
    </citation>
    <scope>NUCLEOTIDE SEQUENCE</scope>
    <source>
        <tissue evidence="13">Brain</tissue>
    </source>
</reference>
<keyword evidence="4 10" id="KW-0378">Hydrolase</keyword>
<dbReference type="InterPro" id="IPR009003">
    <property type="entry name" value="Peptidase_S1_PA"/>
</dbReference>
<comment type="subcellular location">
    <subcellularLocation>
        <location evidence="1">Secreted</location>
        <location evidence="1">Extracellular space</location>
    </subcellularLocation>
</comment>
<keyword evidence="2 10" id="KW-0645">Protease</keyword>
<evidence type="ECO:0000313" key="13">
    <source>
        <dbReference type="EMBL" id="ACQ58915.1"/>
    </source>
</evidence>
<evidence type="ECO:0000256" key="9">
    <source>
        <dbReference type="ARBA" id="ARBA00038868"/>
    </source>
</evidence>
<evidence type="ECO:0000256" key="2">
    <source>
        <dbReference type="ARBA" id="ARBA00022670"/>
    </source>
</evidence>
<dbReference type="GO" id="GO:0006508">
    <property type="term" value="P:proteolysis"/>
    <property type="evidence" value="ECO:0007669"/>
    <property type="project" value="UniProtKB-KW"/>
</dbReference>
<dbReference type="GO" id="GO:0005576">
    <property type="term" value="C:extracellular region"/>
    <property type="evidence" value="ECO:0007669"/>
    <property type="project" value="UniProtKB-SubCell"/>
</dbReference>
<keyword evidence="6" id="KW-0865">Zymogen</keyword>
<feature type="domain" description="Peptidase S1" evidence="12">
    <location>
        <begin position="25"/>
        <end position="242"/>
    </location>
</feature>
<gene>
    <name evidence="13" type="primary">GRAB</name>
</gene>
<dbReference type="InterPro" id="IPR043504">
    <property type="entry name" value="Peptidase_S1_PA_chymotrypsin"/>
</dbReference>
<dbReference type="PRINTS" id="PR00722">
    <property type="entry name" value="CHYMOTRYPSIN"/>
</dbReference>
<evidence type="ECO:0000256" key="3">
    <source>
        <dbReference type="ARBA" id="ARBA00022729"/>
    </source>
</evidence>
<keyword evidence="7" id="KW-1015">Disulfide bond</keyword>
<dbReference type="Gene3D" id="2.40.10.10">
    <property type="entry name" value="Trypsin-like serine proteases"/>
    <property type="match status" value="2"/>
</dbReference>
<protein>
    <recommendedName>
        <fullName evidence="9">trypsin</fullName>
        <ecNumber evidence="9">3.4.21.4</ecNumber>
    </recommendedName>
</protein>
<evidence type="ECO:0000256" key="8">
    <source>
        <dbReference type="ARBA" id="ARBA00036320"/>
    </source>
</evidence>
<evidence type="ECO:0000256" key="6">
    <source>
        <dbReference type="ARBA" id="ARBA00023145"/>
    </source>
</evidence>
<dbReference type="EMBL" id="BT083208">
    <property type="protein sequence ID" value="ACQ58915.1"/>
    <property type="molecule type" value="mRNA"/>
</dbReference>
<keyword evidence="3 11" id="KW-0732">Signal</keyword>
<dbReference type="InterPro" id="IPR001254">
    <property type="entry name" value="Trypsin_dom"/>
</dbReference>
<dbReference type="PROSITE" id="PS50240">
    <property type="entry name" value="TRYPSIN_DOM"/>
    <property type="match status" value="1"/>
</dbReference>
<feature type="signal peptide" evidence="11">
    <location>
        <begin position="1"/>
        <end position="22"/>
    </location>
</feature>
<evidence type="ECO:0000256" key="7">
    <source>
        <dbReference type="ARBA" id="ARBA00023157"/>
    </source>
</evidence>
<dbReference type="Pfam" id="PF00089">
    <property type="entry name" value="Trypsin"/>
    <property type="match status" value="1"/>
</dbReference>
<dbReference type="GO" id="GO:0004252">
    <property type="term" value="F:serine-type endopeptidase activity"/>
    <property type="evidence" value="ECO:0007669"/>
    <property type="project" value="UniProtKB-EC"/>
</dbReference>
<dbReference type="PROSITE" id="PS00134">
    <property type="entry name" value="TRYPSIN_HIS"/>
    <property type="match status" value="1"/>
</dbReference>
<dbReference type="InterPro" id="IPR001314">
    <property type="entry name" value="Peptidase_S1A"/>
</dbReference>
<sequence length="250" mass="27439">MFIHCDLLILTLVLTLDGRVHAGKIIGGSEAVPHSRPYMVLVERNWNNGSKAFCGGFLLNEDFVMTAAHCQASSYKISLGAHDVSKKNEIQIISVDQAFPRRDYNPANFRNDIMVLKLSSKARFSENVKPIALAGKGDANLPKSCSTSGWGATEKIKMYMSSVLREINVTLVDNEDCARANLYCAEGEAGVGHGDSGGPLVCEDKKAYGVVSTRFIPKSLSSAIQRFTQIPDQRSWIDSTMMKALKNYNN</sequence>
<dbReference type="FunFam" id="2.40.10.10:FF:000005">
    <property type="entry name" value="Serine protease 37"/>
    <property type="match status" value="1"/>
</dbReference>
<evidence type="ECO:0000256" key="4">
    <source>
        <dbReference type="ARBA" id="ARBA00022801"/>
    </source>
</evidence>
<evidence type="ECO:0000256" key="10">
    <source>
        <dbReference type="RuleBase" id="RU363034"/>
    </source>
</evidence>
<evidence type="ECO:0000256" key="11">
    <source>
        <dbReference type="SAM" id="SignalP"/>
    </source>
</evidence>
<evidence type="ECO:0000256" key="5">
    <source>
        <dbReference type="ARBA" id="ARBA00022825"/>
    </source>
</evidence>
<dbReference type="PROSITE" id="PS00135">
    <property type="entry name" value="TRYPSIN_SER"/>
    <property type="match status" value="1"/>
</dbReference>
<dbReference type="SMART" id="SM00020">
    <property type="entry name" value="Tryp_SPc"/>
    <property type="match status" value="1"/>
</dbReference>